<keyword evidence="1" id="KW-0812">Transmembrane</keyword>
<keyword evidence="1" id="KW-0472">Membrane</keyword>
<protein>
    <recommendedName>
        <fullName evidence="4">Baseplate protein J-like domain-containing protein</fullName>
    </recommendedName>
</protein>
<comment type="caution">
    <text evidence="2">The sequence shown here is derived from an EMBL/GenBank/DDBJ whole genome shotgun (WGS) entry which is preliminary data.</text>
</comment>
<keyword evidence="1" id="KW-1133">Transmembrane helix</keyword>
<gene>
    <name evidence="2" type="ORF">A3A49_00800</name>
</gene>
<organism evidence="2 3">
    <name type="scientific">Candidatus Curtissbacteria bacterium RIFCSPLOWO2_01_FULL_38_11b</name>
    <dbReference type="NCBI Taxonomy" id="1797725"/>
    <lineage>
        <taxon>Bacteria</taxon>
        <taxon>Candidatus Curtissiibacteriota</taxon>
    </lineage>
</organism>
<evidence type="ECO:0000256" key="1">
    <source>
        <dbReference type="SAM" id="Phobius"/>
    </source>
</evidence>
<sequence>MAVGDIFQRFFKKNAQDVNFLSLTLTFDSILASVWTFDNDAVKITGFAKRSFQNVENLIHQAAVAIDAAAEKAGSDVSQVVFGLSANWFEGSQLTTDTSKLLKKLSSDLELDAQAYVSLSASIKNYLKVREGSTPNIVLLGIFQDYFEVHLIRNNQVDSTKTSKSKPTLEKISSLVKQLDNEQSLPAKIHIFGLGQDTSLADQIQKDDFKDVFVQQPKIEFIKDSELSFSVAASQATDILGHEPQLTLKSSTIVPKIADIGSYDIMQKTPIADELGFIEGEDVLEIGADFQGEKQPEPLTADIPSSKANIATRQVDENFEHQIQDEMPTAGNLIKQDKVQTKSSQGIIEQITTLSWMSKILDLLKGRNAFKKIAISLGLILVLSLLGLFILGKTIASAEVVIKISAQSKDDNFDVDVLVGGSPDFSKDQIAGRKVEGEAQGTRKAVATGKKKVGEYAKGQVTVFNWTGSPKNFPKGTEIISKSGLKFTFEDTVEATSASAPSASERNPGKADVKVSAKEVGPDYNLGANQDFVFSQFDELFYSATNETAFSGGDEKEVTIASRDDLNNLQESLHNSLKETAVNDLKNKLAGTQFHDETIETSIAKKSFDKKLDEEASLINLDLVVTATAIVYDESSLKELLAQSINSQAPQNMESKPENIEILSVNAKKRTGGLNLSGKFQARFVPKFNEEELKEKLSAKSVKESREIIKELPEVVDVKVNFSPSFVITNSLPKSLGKINIKIET</sequence>
<dbReference type="STRING" id="1797725.A3A49_00800"/>
<evidence type="ECO:0000313" key="2">
    <source>
        <dbReference type="EMBL" id="OGD97056.1"/>
    </source>
</evidence>
<name>A0A1F5GYT9_9BACT</name>
<dbReference type="EMBL" id="MFBO01000039">
    <property type="protein sequence ID" value="OGD97056.1"/>
    <property type="molecule type" value="Genomic_DNA"/>
</dbReference>
<proteinExistence type="predicted"/>
<evidence type="ECO:0008006" key="4">
    <source>
        <dbReference type="Google" id="ProtNLM"/>
    </source>
</evidence>
<evidence type="ECO:0000313" key="3">
    <source>
        <dbReference type="Proteomes" id="UP000176740"/>
    </source>
</evidence>
<dbReference type="AlphaFoldDB" id="A0A1F5GYT9"/>
<accession>A0A1F5GYT9</accession>
<reference evidence="2 3" key="1">
    <citation type="journal article" date="2016" name="Nat. Commun.">
        <title>Thousands of microbial genomes shed light on interconnected biogeochemical processes in an aquifer system.</title>
        <authorList>
            <person name="Anantharaman K."/>
            <person name="Brown C.T."/>
            <person name="Hug L.A."/>
            <person name="Sharon I."/>
            <person name="Castelle C.J."/>
            <person name="Probst A.J."/>
            <person name="Thomas B.C."/>
            <person name="Singh A."/>
            <person name="Wilkins M.J."/>
            <person name="Karaoz U."/>
            <person name="Brodie E.L."/>
            <person name="Williams K.H."/>
            <person name="Hubbard S.S."/>
            <person name="Banfield J.F."/>
        </authorList>
    </citation>
    <scope>NUCLEOTIDE SEQUENCE [LARGE SCALE GENOMIC DNA]</scope>
</reference>
<feature type="transmembrane region" description="Helical" evidence="1">
    <location>
        <begin position="373"/>
        <end position="392"/>
    </location>
</feature>
<dbReference type="Proteomes" id="UP000176740">
    <property type="component" value="Unassembled WGS sequence"/>
</dbReference>